<evidence type="ECO:0000256" key="1">
    <source>
        <dbReference type="SAM" id="MobiDB-lite"/>
    </source>
</evidence>
<dbReference type="AlphaFoldDB" id="A0AAI8XPC0"/>
<dbReference type="RefSeq" id="WP_286211000.1">
    <property type="nucleotide sequence ID" value="NZ_AP027452.1"/>
</dbReference>
<proteinExistence type="predicted"/>
<name>A0AAI8XPC0_MYCME</name>
<gene>
    <name evidence="2" type="ORF">hbim_03727</name>
</gene>
<organism evidence="2 3">
    <name type="scientific">Mycolicibacterium mageritense</name>
    <name type="common">Mycobacterium mageritense</name>
    <dbReference type="NCBI Taxonomy" id="53462"/>
    <lineage>
        <taxon>Bacteria</taxon>
        <taxon>Bacillati</taxon>
        <taxon>Actinomycetota</taxon>
        <taxon>Actinomycetes</taxon>
        <taxon>Mycobacteriales</taxon>
        <taxon>Mycobacteriaceae</taxon>
        <taxon>Mycolicibacterium</taxon>
    </lineage>
</organism>
<reference evidence="2" key="1">
    <citation type="submission" date="2023-03" db="EMBL/GenBank/DDBJ databases">
        <title>Draft genome sequence of a Mycolicibacterium mageritense strain H4_3_1 isolated from a hybrid biological-inorganic system reactor.</title>
        <authorList>
            <person name="Feng X."/>
            <person name="Kazama D."/>
            <person name="Sato K."/>
            <person name="Kobayashi H."/>
        </authorList>
    </citation>
    <scope>NUCLEOTIDE SEQUENCE</scope>
    <source>
        <strain evidence="2">H4_3_1</strain>
    </source>
</reference>
<feature type="compositionally biased region" description="Basic residues" evidence="1">
    <location>
        <begin position="1"/>
        <end position="12"/>
    </location>
</feature>
<evidence type="ECO:0000313" key="2">
    <source>
        <dbReference type="EMBL" id="BDY29787.1"/>
    </source>
</evidence>
<protein>
    <submittedName>
        <fullName evidence="2">Uncharacterized protein</fullName>
    </submittedName>
</protein>
<sequence length="372" mass="41431">MRDKRRARKAKQARRDVRRAARRARKNAAEPTLMDILRRAVAREHPLHLLSIASLFINVGKPDPHGRERYLDDVLTSWIGARDPAVTAVLAVLAELLVDEPAAQLRCREEVAARNHVLPQWITDLPEAEAYRAVRRRHVLADADELVLGVRLGRHEMTVAVFIDHLGCSSVVDGGAVPKPIDDVLARVAESSTDTEVVEMSLADARAWIEDAFTKPAFAPETDSWPLYRALVQWLVARLPEGGECRPGVDWSAIEELCDRFFSTESASPFTERSHRELLLELLETGSGDPLRWSAARVHQTIGGAFYDGNIPLAVALDAPDLLRAFIPYAHAQSGIRDELTARTLAAIDDLRLSYKEEVLEEAAHWGYLDVG</sequence>
<dbReference type="Proteomes" id="UP001241092">
    <property type="component" value="Chromosome"/>
</dbReference>
<feature type="region of interest" description="Disordered" evidence="1">
    <location>
        <begin position="1"/>
        <end position="26"/>
    </location>
</feature>
<accession>A0AAI8XPC0</accession>
<evidence type="ECO:0000313" key="3">
    <source>
        <dbReference type="Proteomes" id="UP001241092"/>
    </source>
</evidence>
<dbReference type="EMBL" id="AP027452">
    <property type="protein sequence ID" value="BDY29787.1"/>
    <property type="molecule type" value="Genomic_DNA"/>
</dbReference>